<evidence type="ECO:0000256" key="9">
    <source>
        <dbReference type="ARBA" id="ARBA00023211"/>
    </source>
</evidence>
<feature type="signal peptide" evidence="11">
    <location>
        <begin position="1"/>
        <end position="23"/>
    </location>
</feature>
<sequence>MITFKRWKTQSTIILTCSFLVWGAKLAENLKQVSDEDIKRIMEMLQIADVNAAGPNDTVFNYQEHRSKGDAPEKFFIPPEVQDIKTAALSDSYHLSYLTKPTVAALVNLMSMYEPKVGSPERTGKFKQQKIDHFLNEVLKTEVMKLLKQFLRWCGLATANSDENFKKWMKDFWFSEYARRRKVVDSSAFEHVFMGETEAGKVLGLHNWIRFAYLEARGSLNYKGFLTERQDSVATIEFTWNGNAKPVGGMLLGSSPEFELAAATICSLLRPGANKCKFFYKNCEVIFESYDIARHGKNFLSTSFPKAGKTCRLSPTPIQRPPCDSQLPQFQTAFGGLLGEMSINGRWKLQRLVALLLCFLMWHISSGGEQQQATNEDINEIVELMEKADVNAAGPNDTDFNYQQPSGKRSALKKLGIMEEVKGFKLNIFRFVSFVSGSYMAKPTVKAFLKLMNMFEPQIGAREKTGKVKAATIDRFLDIVVKTKVMNLLKEFLQRFKLLTAESEEDFKEWLKNLWFTEYARRKKVIDSSAFEHIFVGEVEKGVVSGLHNWIRFGTLEADGYANYKGYIGEMSVAMATIGFTWNKKEKSSSSMFLGSSPEFDMAVATICSLLRPGRRKCKLIYKGCGIKFTSGYLERNGTRYLSTGFPEAGKGCPMSTSDHKRGRDNNETQKRKAKRLRPRRKRKVKIS</sequence>
<keyword evidence="11" id="KW-0732">Signal</keyword>
<evidence type="ECO:0000313" key="14">
    <source>
        <dbReference type="EMBL" id="KFD69733.1"/>
    </source>
</evidence>
<keyword evidence="4 11" id="KW-0540">Nuclease</keyword>
<gene>
    <name evidence="14" type="ORF">M514_09651</name>
</gene>
<evidence type="ECO:0000256" key="8">
    <source>
        <dbReference type="ARBA" id="ARBA00022884"/>
    </source>
</evidence>
<dbReference type="GO" id="GO:0016787">
    <property type="term" value="F:hydrolase activity"/>
    <property type="evidence" value="ECO:0007669"/>
    <property type="project" value="UniProtKB-KW"/>
</dbReference>
<dbReference type="SUPFAM" id="SSF142877">
    <property type="entry name" value="EndoU-like"/>
    <property type="match status" value="2"/>
</dbReference>
<evidence type="ECO:0000259" key="13">
    <source>
        <dbReference type="PROSITE" id="PS51959"/>
    </source>
</evidence>
<evidence type="ECO:0000256" key="3">
    <source>
        <dbReference type="ARBA" id="ARBA00011245"/>
    </source>
</evidence>
<dbReference type="Proteomes" id="UP000030758">
    <property type="component" value="Unassembled WGS sequence"/>
</dbReference>
<dbReference type="GO" id="GO:0046872">
    <property type="term" value="F:metal ion binding"/>
    <property type="evidence" value="ECO:0007669"/>
    <property type="project" value="UniProtKB-UniRule"/>
</dbReference>
<feature type="domain" description="EndoU" evidence="13">
    <location>
        <begin position="374"/>
        <end position="651"/>
    </location>
</feature>
<dbReference type="PANTHER" id="PTHR12439">
    <property type="entry name" value="PLACENTAL PROTEIN 11-RELATED"/>
    <property type="match status" value="1"/>
</dbReference>
<dbReference type="InterPro" id="IPR018998">
    <property type="entry name" value="EndoU_C"/>
</dbReference>
<evidence type="ECO:0000256" key="1">
    <source>
        <dbReference type="ARBA" id="ARBA00001936"/>
    </source>
</evidence>
<feature type="chain" id="PRO_5026379660" description="EndoU domain-containing protein" evidence="11">
    <location>
        <begin position="24"/>
        <end position="688"/>
    </location>
</feature>
<evidence type="ECO:0000256" key="5">
    <source>
        <dbReference type="ARBA" id="ARBA00022723"/>
    </source>
</evidence>
<protein>
    <recommendedName>
        <fullName evidence="13">EndoU domain-containing protein</fullName>
    </recommendedName>
</protein>
<evidence type="ECO:0000256" key="2">
    <source>
        <dbReference type="ARBA" id="ARBA00010168"/>
    </source>
</evidence>
<dbReference type="GO" id="GO:0003723">
    <property type="term" value="F:RNA binding"/>
    <property type="evidence" value="ECO:0007669"/>
    <property type="project" value="UniProtKB-UniRule"/>
</dbReference>
<organism evidence="14">
    <name type="scientific">Trichuris suis</name>
    <name type="common">pig whipworm</name>
    <dbReference type="NCBI Taxonomy" id="68888"/>
    <lineage>
        <taxon>Eukaryota</taxon>
        <taxon>Metazoa</taxon>
        <taxon>Ecdysozoa</taxon>
        <taxon>Nematoda</taxon>
        <taxon>Enoplea</taxon>
        <taxon>Dorylaimia</taxon>
        <taxon>Trichinellida</taxon>
        <taxon>Trichuridae</taxon>
        <taxon>Trichuris</taxon>
    </lineage>
</organism>
<dbReference type="EMBL" id="KL367493">
    <property type="protein sequence ID" value="KFD69733.1"/>
    <property type="molecule type" value="Genomic_DNA"/>
</dbReference>
<evidence type="ECO:0000256" key="12">
    <source>
        <dbReference type="SAM" id="MobiDB-lite"/>
    </source>
</evidence>
<keyword evidence="9 11" id="KW-0464">Manganese</keyword>
<keyword evidence="5 11" id="KW-0479">Metal-binding</keyword>
<comment type="subunit">
    <text evidence="3 11">Monomer.</text>
</comment>
<evidence type="ECO:0000256" key="11">
    <source>
        <dbReference type="RuleBase" id="RU367085"/>
    </source>
</evidence>
<name>A0A085NJT7_9BILA</name>
<dbReference type="InterPro" id="IPR039787">
    <property type="entry name" value="ENDOU"/>
</dbReference>
<keyword evidence="10" id="KW-0456">Lyase</keyword>
<feature type="region of interest" description="Disordered" evidence="12">
    <location>
        <begin position="652"/>
        <end position="688"/>
    </location>
</feature>
<dbReference type="CDD" id="cd21159">
    <property type="entry name" value="XendoU"/>
    <property type="match status" value="2"/>
</dbReference>
<dbReference type="GO" id="GO:0016829">
    <property type="term" value="F:lyase activity"/>
    <property type="evidence" value="ECO:0007669"/>
    <property type="project" value="UniProtKB-KW"/>
</dbReference>
<comment type="similarity">
    <text evidence="2 11">Belongs to the ENDOU family.</text>
</comment>
<accession>A0A085NJT7</accession>
<feature type="compositionally biased region" description="Basic residues" evidence="12">
    <location>
        <begin position="672"/>
        <end position="688"/>
    </location>
</feature>
<keyword evidence="6 11" id="KW-0255">Endonuclease</keyword>
<dbReference type="GO" id="GO:0004521">
    <property type="term" value="F:RNA endonuclease activity"/>
    <property type="evidence" value="ECO:0007669"/>
    <property type="project" value="UniProtKB-UniRule"/>
</dbReference>
<proteinExistence type="inferred from homology"/>
<evidence type="ECO:0000256" key="10">
    <source>
        <dbReference type="ARBA" id="ARBA00023239"/>
    </source>
</evidence>
<dbReference type="InterPro" id="IPR037227">
    <property type="entry name" value="EndoU-like"/>
</dbReference>
<feature type="compositionally biased region" description="Basic and acidic residues" evidence="12">
    <location>
        <begin position="658"/>
        <end position="671"/>
    </location>
</feature>
<dbReference type="AlphaFoldDB" id="A0A085NJT7"/>
<dbReference type="PROSITE" id="PS51959">
    <property type="entry name" value="ENDOU"/>
    <property type="match status" value="2"/>
</dbReference>
<dbReference type="Pfam" id="PF09412">
    <property type="entry name" value="XendoU"/>
    <property type="match status" value="2"/>
</dbReference>
<comment type="cofactor">
    <cofactor evidence="1 11">
        <name>Mn(2+)</name>
        <dbReference type="ChEBI" id="CHEBI:29035"/>
    </cofactor>
</comment>
<evidence type="ECO:0000256" key="7">
    <source>
        <dbReference type="ARBA" id="ARBA00022801"/>
    </source>
</evidence>
<reference evidence="14" key="1">
    <citation type="journal article" date="2014" name="Nat. Genet.">
        <title>Genome and transcriptome of the porcine whipworm Trichuris suis.</title>
        <authorList>
            <person name="Jex A.R."/>
            <person name="Nejsum P."/>
            <person name="Schwarz E.M."/>
            <person name="Hu L."/>
            <person name="Young N.D."/>
            <person name="Hall R.S."/>
            <person name="Korhonen P.K."/>
            <person name="Liao S."/>
            <person name="Thamsborg S."/>
            <person name="Xia J."/>
            <person name="Xu P."/>
            <person name="Wang S."/>
            <person name="Scheerlinck J.P."/>
            <person name="Hofmann A."/>
            <person name="Sternberg P.W."/>
            <person name="Wang J."/>
            <person name="Gasser R.B."/>
        </authorList>
    </citation>
    <scope>NUCLEOTIDE SEQUENCE [LARGE SCALE GENOMIC DNA]</scope>
    <source>
        <strain evidence="14">DCEP-RM93F</strain>
    </source>
</reference>
<feature type="domain" description="EndoU" evidence="13">
    <location>
        <begin position="34"/>
        <end position="309"/>
    </location>
</feature>
<dbReference type="PANTHER" id="PTHR12439:SF11">
    <property type="entry name" value="URIDYLATE-SPECIFIC ENDORIBONUCLEASE"/>
    <property type="match status" value="1"/>
</dbReference>
<keyword evidence="8 11" id="KW-0694">RNA-binding</keyword>
<keyword evidence="7 11" id="KW-0378">Hydrolase</keyword>
<evidence type="ECO:0000256" key="6">
    <source>
        <dbReference type="ARBA" id="ARBA00022759"/>
    </source>
</evidence>
<evidence type="ECO:0000256" key="4">
    <source>
        <dbReference type="ARBA" id="ARBA00022722"/>
    </source>
</evidence>